<evidence type="ECO:0000256" key="1">
    <source>
        <dbReference type="SAM" id="MobiDB-lite"/>
    </source>
</evidence>
<dbReference type="RefSeq" id="WP_330800022.1">
    <property type="nucleotide sequence ID" value="NZ_JAZEWV010000044.1"/>
</dbReference>
<organism evidence="2 3">
    <name type="scientific">Actinacidiphila polyblastidii</name>
    <dbReference type="NCBI Taxonomy" id="3110430"/>
    <lineage>
        <taxon>Bacteria</taxon>
        <taxon>Bacillati</taxon>
        <taxon>Actinomycetota</taxon>
        <taxon>Actinomycetes</taxon>
        <taxon>Kitasatosporales</taxon>
        <taxon>Streptomycetaceae</taxon>
        <taxon>Actinacidiphila</taxon>
    </lineage>
</organism>
<comment type="caution">
    <text evidence="2">The sequence shown here is derived from an EMBL/GenBank/DDBJ whole genome shotgun (WGS) entry which is preliminary data.</text>
</comment>
<feature type="non-terminal residue" evidence="2">
    <location>
        <position position="1"/>
    </location>
</feature>
<feature type="region of interest" description="Disordered" evidence="1">
    <location>
        <begin position="1"/>
        <end position="20"/>
    </location>
</feature>
<protein>
    <recommendedName>
        <fullName evidence="4">Lipoprotein</fullName>
    </recommendedName>
</protein>
<evidence type="ECO:0000313" key="3">
    <source>
        <dbReference type="Proteomes" id="UP001344658"/>
    </source>
</evidence>
<gene>
    <name evidence="2" type="ORF">V2S66_30710</name>
</gene>
<evidence type="ECO:0000313" key="2">
    <source>
        <dbReference type="EMBL" id="MEE4546320.1"/>
    </source>
</evidence>
<keyword evidence="3" id="KW-1185">Reference proteome</keyword>
<dbReference type="EMBL" id="JAZEWV010000044">
    <property type="protein sequence ID" value="MEE4546320.1"/>
    <property type="molecule type" value="Genomic_DNA"/>
</dbReference>
<proteinExistence type="predicted"/>
<reference evidence="2 3" key="1">
    <citation type="submission" date="2023-12" db="EMBL/GenBank/DDBJ databases">
        <title>Streptomyces sp. V4-01.</title>
        <authorList>
            <person name="Somphong A."/>
            <person name="Phongsopitanun W."/>
        </authorList>
    </citation>
    <scope>NUCLEOTIDE SEQUENCE [LARGE SCALE GENOMIC DNA]</scope>
    <source>
        <strain evidence="2 3">V4-01</strain>
    </source>
</reference>
<sequence>PAAPDAPVPTSPEEGSMPSPTRLARTVILTLAVAALTGCGAPRTGALDRGSPDTHPTCRVHQHAMPGPAYAGGKDSAPLAVLDMLRYYTSQRALPFCDHKPPTAQDTAWTTLYTRLTRR</sequence>
<name>A0ABU7PKF2_9ACTN</name>
<accession>A0ABU7PKF2</accession>
<feature type="compositionally biased region" description="Pro residues" evidence="1">
    <location>
        <begin position="1"/>
        <end position="10"/>
    </location>
</feature>
<dbReference type="Proteomes" id="UP001344658">
    <property type="component" value="Unassembled WGS sequence"/>
</dbReference>
<evidence type="ECO:0008006" key="4">
    <source>
        <dbReference type="Google" id="ProtNLM"/>
    </source>
</evidence>